<evidence type="ECO:0000313" key="2">
    <source>
        <dbReference type="EMBL" id="WXA96261.1"/>
    </source>
</evidence>
<reference evidence="2 3" key="1">
    <citation type="submission" date="2021-12" db="EMBL/GenBank/DDBJ databases">
        <title>Discovery of the Pendulisporaceae a myxobacterial family with distinct sporulation behavior and unique specialized metabolism.</title>
        <authorList>
            <person name="Garcia R."/>
            <person name="Popoff A."/>
            <person name="Bader C.D."/>
            <person name="Loehr J."/>
            <person name="Walesch S."/>
            <person name="Walt C."/>
            <person name="Boldt J."/>
            <person name="Bunk B."/>
            <person name="Haeckl F.J.F.P.J."/>
            <person name="Gunesch A.P."/>
            <person name="Birkelbach J."/>
            <person name="Nuebel U."/>
            <person name="Pietschmann T."/>
            <person name="Bach T."/>
            <person name="Mueller R."/>
        </authorList>
    </citation>
    <scope>NUCLEOTIDE SEQUENCE [LARGE SCALE GENOMIC DNA]</scope>
    <source>
        <strain evidence="2 3">MSr12523</strain>
    </source>
</reference>
<dbReference type="RefSeq" id="WP_394846877.1">
    <property type="nucleotide sequence ID" value="NZ_CP089982.1"/>
</dbReference>
<dbReference type="Gene3D" id="3.40.50.1460">
    <property type="match status" value="1"/>
</dbReference>
<feature type="domain" description="Peptidase C14 caspase" evidence="1">
    <location>
        <begin position="2"/>
        <end position="223"/>
    </location>
</feature>
<proteinExistence type="predicted"/>
<dbReference type="Pfam" id="PF00656">
    <property type="entry name" value="Peptidase_C14"/>
    <property type="match status" value="1"/>
</dbReference>
<dbReference type="SUPFAM" id="SSF52129">
    <property type="entry name" value="Caspase-like"/>
    <property type="match status" value="1"/>
</dbReference>
<accession>A0ABZ2KIU6</accession>
<protein>
    <submittedName>
        <fullName evidence="2">Caspase family protein</fullName>
    </submittedName>
</protein>
<dbReference type="InterPro" id="IPR011600">
    <property type="entry name" value="Pept_C14_caspase"/>
</dbReference>
<evidence type="ECO:0000259" key="1">
    <source>
        <dbReference type="Pfam" id="PF00656"/>
    </source>
</evidence>
<evidence type="ECO:0000313" key="3">
    <source>
        <dbReference type="Proteomes" id="UP001379533"/>
    </source>
</evidence>
<organism evidence="2 3">
    <name type="scientific">Pendulispora brunnea</name>
    <dbReference type="NCBI Taxonomy" id="2905690"/>
    <lineage>
        <taxon>Bacteria</taxon>
        <taxon>Pseudomonadati</taxon>
        <taxon>Myxococcota</taxon>
        <taxon>Myxococcia</taxon>
        <taxon>Myxococcales</taxon>
        <taxon>Sorangiineae</taxon>
        <taxon>Pendulisporaceae</taxon>
        <taxon>Pendulispora</taxon>
    </lineage>
</organism>
<name>A0ABZ2KIU6_9BACT</name>
<sequence>MRRVAVLIGANAPPRGRSPLRFAHDDATRMGKVLESVGRFAPADVHVLIEPSPAEIGRILDEVAAQVRTAGADETLFVFYYSGHSDGQTLFPHGEPMPLAALRDRLAHINARVRVGILDTCRGGAWTQAKGVSVGPPLEPADLAALTSEGSALVSSSSGFENAHEAEVVRGSFFTHHLAAGLLGAADRTGDGNITLQEAFDYAKERTIRDSARFATVTQHPSFDVQLRGRQDVVLAQVASSPSALELQESQGPLEVIHLSSGIAVAEVPAGQRQLRLALPPGRYMVRRVQNGRVHSKEVEIPAGAAVTMSEGQLEASGTEKLALKGDGEEKPVPVSTASTMPKGWFEARIGVGILSGPARSWGEPTYAADGGPRANENQPDQYTARNFHAIGVLTYGITDRLSWTIPLPAIAYRFGEPGKVEVIPRIGLTGFDYADAWVTTPDAGVTVRIWTHYDQSIILGVTARSRMRLHSKTSGGPGQAPTTWGTLATAGYSWTIRNSVTLNAAVGVVDDIRFSDDEPYYGKSSMMTPGPELVIGSLQSFGYRPLPLLQAHFTPHLSIDAYVSFGFALRNADGIRERYLAGLTWNF</sequence>
<keyword evidence="3" id="KW-1185">Reference proteome</keyword>
<dbReference type="EMBL" id="CP089982">
    <property type="protein sequence ID" value="WXA96261.1"/>
    <property type="molecule type" value="Genomic_DNA"/>
</dbReference>
<dbReference type="InterPro" id="IPR029030">
    <property type="entry name" value="Caspase-like_dom_sf"/>
</dbReference>
<gene>
    <name evidence="2" type="ORF">LZC95_05350</name>
</gene>
<dbReference type="Proteomes" id="UP001379533">
    <property type="component" value="Chromosome"/>
</dbReference>